<keyword evidence="12" id="KW-1133">Transmembrane helix</keyword>
<evidence type="ECO:0000256" key="4">
    <source>
        <dbReference type="ARBA" id="ARBA00022536"/>
    </source>
</evidence>
<keyword evidence="5 19" id="KW-0808">Transferase</keyword>
<keyword evidence="9 19" id="KW-0547">Nucleotide-binding</keyword>
<comment type="similarity">
    <text evidence="19">Belongs to the protein kinase superfamily. Ser/Thr protein kinase family.</text>
</comment>
<protein>
    <recommendedName>
        <fullName evidence="19">Receptor-like serine/threonine-protein kinase</fullName>
        <ecNumber evidence="19">2.7.11.1</ecNumber>
    </recommendedName>
</protein>
<dbReference type="PANTHER" id="PTHR27002">
    <property type="entry name" value="RECEPTOR-LIKE SERINE/THREONINE-PROTEIN KINASE SD1-8"/>
    <property type="match status" value="1"/>
</dbReference>
<organism evidence="20 21">
    <name type="scientific">Juglans regia</name>
    <name type="common">English walnut</name>
    <dbReference type="NCBI Taxonomy" id="51240"/>
    <lineage>
        <taxon>Eukaryota</taxon>
        <taxon>Viridiplantae</taxon>
        <taxon>Streptophyta</taxon>
        <taxon>Embryophyta</taxon>
        <taxon>Tracheophyta</taxon>
        <taxon>Spermatophyta</taxon>
        <taxon>Magnoliopsida</taxon>
        <taxon>eudicotyledons</taxon>
        <taxon>Gunneridae</taxon>
        <taxon>Pentapetalae</taxon>
        <taxon>rosids</taxon>
        <taxon>fabids</taxon>
        <taxon>Fagales</taxon>
        <taxon>Juglandaceae</taxon>
        <taxon>Juglans</taxon>
    </lineage>
</organism>
<evidence type="ECO:0000313" key="21">
    <source>
        <dbReference type="RefSeq" id="XP_018810657.1"/>
    </source>
</evidence>
<evidence type="ECO:0000256" key="5">
    <source>
        <dbReference type="ARBA" id="ARBA00022679"/>
    </source>
</evidence>
<dbReference type="CDD" id="cd14066">
    <property type="entry name" value="STKc_IRAK"/>
    <property type="match status" value="1"/>
</dbReference>
<dbReference type="Pfam" id="PF01453">
    <property type="entry name" value="B_lectin"/>
    <property type="match status" value="1"/>
</dbReference>
<dbReference type="GeneID" id="108983469"/>
<dbReference type="InterPro" id="IPR017441">
    <property type="entry name" value="Protein_kinase_ATP_BS"/>
</dbReference>
<dbReference type="GO" id="GO:0005886">
    <property type="term" value="C:plasma membrane"/>
    <property type="evidence" value="ECO:0000318"/>
    <property type="project" value="GO_Central"/>
</dbReference>
<evidence type="ECO:0000256" key="12">
    <source>
        <dbReference type="ARBA" id="ARBA00022989"/>
    </source>
</evidence>
<dbReference type="Pfam" id="PF08276">
    <property type="entry name" value="PAN_2"/>
    <property type="match status" value="1"/>
</dbReference>
<keyword evidence="6" id="KW-0812">Transmembrane</keyword>
<keyword evidence="4" id="KW-0245">EGF-like domain</keyword>
<dbReference type="SUPFAM" id="SSF51110">
    <property type="entry name" value="alpha-D-mannose-specific plant lectins"/>
    <property type="match status" value="1"/>
</dbReference>
<dbReference type="InterPro" id="IPR003609">
    <property type="entry name" value="Pan_app"/>
</dbReference>
<keyword evidence="7" id="KW-0732">Signal</keyword>
<evidence type="ECO:0000256" key="6">
    <source>
        <dbReference type="ARBA" id="ARBA00022692"/>
    </source>
</evidence>
<dbReference type="InterPro" id="IPR036426">
    <property type="entry name" value="Bulb-type_lectin_dom_sf"/>
</dbReference>
<evidence type="ECO:0000256" key="14">
    <source>
        <dbReference type="ARBA" id="ARBA00023157"/>
    </source>
</evidence>
<dbReference type="PANTHER" id="PTHR27002:SF932">
    <property type="entry name" value="RECEPTOR-LIKE SERINE_THREONINE-PROTEIN KINASE"/>
    <property type="match status" value="1"/>
</dbReference>
<dbReference type="SMART" id="SM00473">
    <property type="entry name" value="PAN_AP"/>
    <property type="match status" value="1"/>
</dbReference>
<dbReference type="EC" id="2.7.11.1" evidence="19"/>
<evidence type="ECO:0000256" key="2">
    <source>
        <dbReference type="ARBA" id="ARBA00022475"/>
    </source>
</evidence>
<dbReference type="PROSITE" id="PS00108">
    <property type="entry name" value="PROTEIN_KINASE_ST"/>
    <property type="match status" value="1"/>
</dbReference>
<dbReference type="GO" id="GO:0048544">
    <property type="term" value="P:recognition of pollen"/>
    <property type="evidence" value="ECO:0007669"/>
    <property type="project" value="InterPro"/>
</dbReference>
<evidence type="ECO:0000313" key="20">
    <source>
        <dbReference type="Proteomes" id="UP000235220"/>
    </source>
</evidence>
<dbReference type="InterPro" id="IPR024171">
    <property type="entry name" value="SRK-like_kinase"/>
</dbReference>
<dbReference type="GO" id="GO:0005524">
    <property type="term" value="F:ATP binding"/>
    <property type="evidence" value="ECO:0007669"/>
    <property type="project" value="UniProtKB-UniRule"/>
</dbReference>
<evidence type="ECO:0000256" key="16">
    <source>
        <dbReference type="ARBA" id="ARBA00023180"/>
    </source>
</evidence>
<keyword evidence="3 19" id="KW-0723">Serine/threonine-protein kinase</keyword>
<dbReference type="Pfam" id="PF00954">
    <property type="entry name" value="S_locus_glycop"/>
    <property type="match status" value="1"/>
</dbReference>
<dbReference type="InterPro" id="IPR008271">
    <property type="entry name" value="Ser/Thr_kinase_AS"/>
</dbReference>
<keyword evidence="11 19" id="KW-0067">ATP-binding</keyword>
<dbReference type="SMART" id="SM00108">
    <property type="entry name" value="B_lectin"/>
    <property type="match status" value="1"/>
</dbReference>
<keyword evidence="13" id="KW-0472">Membrane</keyword>
<dbReference type="PROSITE" id="PS50927">
    <property type="entry name" value="BULB_LECTIN"/>
    <property type="match status" value="1"/>
</dbReference>
<dbReference type="InterPro" id="IPR001480">
    <property type="entry name" value="Bulb-type_lectin_dom"/>
</dbReference>
<evidence type="ECO:0000256" key="1">
    <source>
        <dbReference type="ARBA" id="ARBA00004251"/>
    </source>
</evidence>
<dbReference type="KEGG" id="jre:108983469"/>
<comment type="catalytic activity">
    <reaction evidence="18 19">
        <text>L-seryl-[protein] + ATP = O-phospho-L-seryl-[protein] + ADP + H(+)</text>
        <dbReference type="Rhea" id="RHEA:17989"/>
        <dbReference type="Rhea" id="RHEA-COMP:9863"/>
        <dbReference type="Rhea" id="RHEA-COMP:11604"/>
        <dbReference type="ChEBI" id="CHEBI:15378"/>
        <dbReference type="ChEBI" id="CHEBI:29999"/>
        <dbReference type="ChEBI" id="CHEBI:30616"/>
        <dbReference type="ChEBI" id="CHEBI:83421"/>
        <dbReference type="ChEBI" id="CHEBI:456216"/>
        <dbReference type="EC" id="2.7.11.1"/>
    </reaction>
</comment>
<comment type="catalytic activity">
    <reaction evidence="17 19">
        <text>L-threonyl-[protein] + ATP = O-phospho-L-threonyl-[protein] + ADP + H(+)</text>
        <dbReference type="Rhea" id="RHEA:46608"/>
        <dbReference type="Rhea" id="RHEA-COMP:11060"/>
        <dbReference type="Rhea" id="RHEA-COMP:11605"/>
        <dbReference type="ChEBI" id="CHEBI:15378"/>
        <dbReference type="ChEBI" id="CHEBI:30013"/>
        <dbReference type="ChEBI" id="CHEBI:30616"/>
        <dbReference type="ChEBI" id="CHEBI:61977"/>
        <dbReference type="ChEBI" id="CHEBI:456216"/>
        <dbReference type="EC" id="2.7.11.1"/>
    </reaction>
</comment>
<dbReference type="Gene3D" id="3.30.200.20">
    <property type="entry name" value="Phosphorylase Kinase, domain 1"/>
    <property type="match status" value="1"/>
</dbReference>
<evidence type="ECO:0000256" key="7">
    <source>
        <dbReference type="ARBA" id="ARBA00022729"/>
    </source>
</evidence>
<dbReference type="OrthoDB" id="1910371at2759"/>
<dbReference type="AlphaFoldDB" id="A0A2I4DU39"/>
<keyword evidence="15" id="KW-0675">Receptor</keyword>
<dbReference type="CDD" id="cd00028">
    <property type="entry name" value="B_lectin"/>
    <property type="match status" value="1"/>
</dbReference>
<dbReference type="FunFam" id="2.90.10.10:FF:000005">
    <property type="entry name" value="G-type lectin S-receptor-like serine/threonine-protein kinase"/>
    <property type="match status" value="1"/>
</dbReference>
<evidence type="ECO:0000256" key="15">
    <source>
        <dbReference type="ARBA" id="ARBA00023170"/>
    </source>
</evidence>
<dbReference type="CDD" id="cd01098">
    <property type="entry name" value="PAN_AP_plant"/>
    <property type="match status" value="1"/>
</dbReference>
<keyword evidence="2" id="KW-1003">Cell membrane</keyword>
<dbReference type="Proteomes" id="UP000235220">
    <property type="component" value="Chromosome 4"/>
</dbReference>
<proteinExistence type="inferred from homology"/>
<keyword evidence="14" id="KW-1015">Disulfide bond</keyword>
<dbReference type="Pfam" id="PF07714">
    <property type="entry name" value="PK_Tyr_Ser-Thr"/>
    <property type="match status" value="1"/>
</dbReference>
<keyword evidence="8" id="KW-0430">Lectin</keyword>
<dbReference type="InterPro" id="IPR001245">
    <property type="entry name" value="Ser-Thr/Tyr_kinase_cat_dom"/>
</dbReference>
<dbReference type="PROSITE" id="PS50011">
    <property type="entry name" value="PROTEIN_KINASE_DOM"/>
    <property type="match status" value="1"/>
</dbReference>
<evidence type="ECO:0000256" key="18">
    <source>
        <dbReference type="ARBA" id="ARBA00048679"/>
    </source>
</evidence>
<comment type="subcellular location">
    <subcellularLocation>
        <location evidence="1">Cell membrane</location>
        <topology evidence="1">Single-pass type I membrane protein</topology>
    </subcellularLocation>
</comment>
<dbReference type="Gene3D" id="1.10.510.10">
    <property type="entry name" value="Transferase(Phosphotransferase) domain 1"/>
    <property type="match status" value="1"/>
</dbReference>
<dbReference type="FunFam" id="1.10.510.10:FF:000060">
    <property type="entry name" value="G-type lectin S-receptor-like serine/threonine-protein kinase"/>
    <property type="match status" value="1"/>
</dbReference>
<dbReference type="FunCoup" id="A0A2I4DU39">
    <property type="interactions" value="28"/>
</dbReference>
<dbReference type="GO" id="GO:0106310">
    <property type="term" value="F:protein serine kinase activity"/>
    <property type="evidence" value="ECO:0007669"/>
    <property type="project" value="RHEA"/>
</dbReference>
<dbReference type="GO" id="GO:0006955">
    <property type="term" value="P:immune response"/>
    <property type="evidence" value="ECO:0000318"/>
    <property type="project" value="GO_Central"/>
</dbReference>
<dbReference type="FunFam" id="3.30.200.20:FF:000330">
    <property type="entry name" value="G-type lectin S-receptor-like serine/threonine-protein kinase At4g03230"/>
    <property type="match status" value="1"/>
</dbReference>
<evidence type="ECO:0000256" key="11">
    <source>
        <dbReference type="ARBA" id="ARBA00022840"/>
    </source>
</evidence>
<evidence type="ECO:0000256" key="13">
    <source>
        <dbReference type="ARBA" id="ARBA00023136"/>
    </source>
</evidence>
<dbReference type="GO" id="GO:0030246">
    <property type="term" value="F:carbohydrate binding"/>
    <property type="evidence" value="ECO:0007669"/>
    <property type="project" value="UniProtKB-KW"/>
</dbReference>
<accession>A0A2I4DU39</accession>
<name>A0A2I4DU39_JUGRE</name>
<dbReference type="PIRSF" id="PIRSF000641">
    <property type="entry name" value="SRK"/>
    <property type="match status" value="1"/>
</dbReference>
<dbReference type="GO" id="GO:0004674">
    <property type="term" value="F:protein serine/threonine kinase activity"/>
    <property type="evidence" value="ECO:0000318"/>
    <property type="project" value="GO_Central"/>
</dbReference>
<gene>
    <name evidence="21" type="primary">LOC108983469</name>
</gene>
<evidence type="ECO:0000256" key="8">
    <source>
        <dbReference type="ARBA" id="ARBA00022734"/>
    </source>
</evidence>
<dbReference type="Gramene" id="Jr04_07080_p1">
    <property type="protein sequence ID" value="cds.Jr04_07080_p1"/>
    <property type="gene ID" value="Jr04_07080"/>
</dbReference>
<keyword evidence="20" id="KW-1185">Reference proteome</keyword>
<dbReference type="RefSeq" id="XP_018810657.1">
    <property type="nucleotide sequence ID" value="XM_018955112.2"/>
</dbReference>
<dbReference type="InterPro" id="IPR000858">
    <property type="entry name" value="S_locus_glycoprot_dom"/>
</dbReference>
<keyword evidence="10 19" id="KW-0418">Kinase</keyword>
<evidence type="ECO:0000256" key="17">
    <source>
        <dbReference type="ARBA" id="ARBA00047899"/>
    </source>
</evidence>
<sequence>MSLRSEMGITTTNQVGVFLLSFFFISYFLSLFCHAASLITQGQPIKDGQTVKSKGENFELGFFSPGNSSARYVGIWYSVPEISVVWVANREIPIPDKSGVLSIGDNGNLMVFDGNNVSVWSSNVSIASKNTTAELDDTGKLVLSGSDNKVYWQSFNDTTDTFLPGMRVQVNAELGENRFFTSWKSADDPSPGSYSMGIDPQASPQIVIWEGENRRWRSGHWDGRIFSGVPNMTGNYLYGFALSAPENGSRYFTYTPINATDKLKFRIRWDGYEEQLRWDEYRGNEGVWDLIQSQPSSDCEIYNKCGDFGVCSAADSPNICKCMKGYVPRNTYEWNRGNWSGGCVRRTELQCQRNISNVTGENDGEDGFFNLPCMKLPDFPDLVALGFNEACSDKCAEICSCTAYANVNGIGCMIWKGDLVDVQHFQRGGNTLHIRLAHSELGGKNKLSTLVIIIIVVAGVLVLGVFVFLLWRFKTKQKVLPAVSSTSCCKSRRDISIFERTKSSELSTDLSGSVDLTIEGDQASRPELPLFNFNCVVAATNNFCEENKLGEGGFGAVYKGNIPGGQEIAVKRLSRRSTQGLDEFKNEIILLAKLQHRNLVRLLGCCIQGEEKMLIYEYMRNKSLDCFLFDPTKQTILDWRKRFTIIEGIARGLLYLHRDSRLRIIHRDLKASNILLDEDMNPKISDFGMARIFGGNQHEANTNRVVGTYGYMSPEYAMEGLFSVKSDVYSFGVLLLEIVSGRRNTSFRLSEYLSLIGFVWHHWNEDKAMELVDPSIRDSCPRDEALRCIQVGMLCVQDSATQRPTMSSVVLMLESEAVTLPLPRQPNFTSMRGSFVDTESSTAGHEIASSNDLTVTMVFGR</sequence>
<dbReference type="PROSITE" id="PS50948">
    <property type="entry name" value="PAN"/>
    <property type="match status" value="1"/>
</dbReference>
<dbReference type="GO" id="GO:0007165">
    <property type="term" value="P:signal transduction"/>
    <property type="evidence" value="ECO:0000318"/>
    <property type="project" value="GO_Central"/>
</dbReference>
<evidence type="ECO:0000256" key="3">
    <source>
        <dbReference type="ARBA" id="ARBA00022527"/>
    </source>
</evidence>
<dbReference type="InterPro" id="IPR000719">
    <property type="entry name" value="Prot_kinase_dom"/>
</dbReference>
<dbReference type="SUPFAM" id="SSF56112">
    <property type="entry name" value="Protein kinase-like (PK-like)"/>
    <property type="match status" value="1"/>
</dbReference>
<dbReference type="Gene3D" id="2.90.10.10">
    <property type="entry name" value="Bulb-type lectin domain"/>
    <property type="match status" value="1"/>
</dbReference>
<evidence type="ECO:0000256" key="9">
    <source>
        <dbReference type="ARBA" id="ARBA00022741"/>
    </source>
</evidence>
<dbReference type="SMART" id="SM00220">
    <property type="entry name" value="S_TKc"/>
    <property type="match status" value="1"/>
</dbReference>
<dbReference type="InterPro" id="IPR011009">
    <property type="entry name" value="Kinase-like_dom_sf"/>
</dbReference>
<reference evidence="21" key="1">
    <citation type="submission" date="2025-08" db="UniProtKB">
        <authorList>
            <consortium name="RefSeq"/>
        </authorList>
    </citation>
    <scope>IDENTIFICATION</scope>
    <source>
        <tissue evidence="21">Leaves</tissue>
    </source>
</reference>
<evidence type="ECO:0000256" key="19">
    <source>
        <dbReference type="PIRNR" id="PIRNR000641"/>
    </source>
</evidence>
<dbReference type="PROSITE" id="PS00107">
    <property type="entry name" value="PROTEIN_KINASE_ATP"/>
    <property type="match status" value="1"/>
</dbReference>
<evidence type="ECO:0000256" key="10">
    <source>
        <dbReference type="ARBA" id="ARBA00022777"/>
    </source>
</evidence>
<keyword evidence="16" id="KW-0325">Glycoprotein</keyword>